<evidence type="ECO:0000256" key="7">
    <source>
        <dbReference type="ARBA" id="ARBA00023326"/>
    </source>
</evidence>
<comment type="similarity">
    <text evidence="1 8">Belongs to the glycosyl hydrolase 5 (cellulase A) family.</text>
</comment>
<dbReference type="InterPro" id="IPR013783">
    <property type="entry name" value="Ig-like_fold"/>
</dbReference>
<keyword evidence="5" id="KW-0119">Carbohydrate metabolism</keyword>
<dbReference type="SUPFAM" id="SSF81296">
    <property type="entry name" value="E set domains"/>
    <property type="match status" value="1"/>
</dbReference>
<dbReference type="PANTHER" id="PTHR31297">
    <property type="entry name" value="GLUCAN ENDO-1,6-BETA-GLUCOSIDASE B"/>
    <property type="match status" value="1"/>
</dbReference>
<feature type="domain" description="Endoglucanase B carbohydrate binding" evidence="14">
    <location>
        <begin position="459"/>
        <end position="561"/>
    </location>
</feature>
<dbReference type="InterPro" id="IPR001547">
    <property type="entry name" value="Glyco_hydro_5"/>
</dbReference>
<feature type="region of interest" description="Disordered" evidence="9">
    <location>
        <begin position="560"/>
        <end position="602"/>
    </location>
</feature>
<gene>
    <name evidence="15" type="ORF">ACFPQ4_14330</name>
</gene>
<evidence type="ECO:0000256" key="6">
    <source>
        <dbReference type="ARBA" id="ARBA00023295"/>
    </source>
</evidence>
<comment type="caution">
    <text evidence="15">The sequence shown here is derived from an EMBL/GenBank/DDBJ whole genome shotgun (WGS) entry which is preliminary data.</text>
</comment>
<dbReference type="RefSeq" id="WP_378112556.1">
    <property type="nucleotide sequence ID" value="NZ_JBHSNC010000043.1"/>
</dbReference>
<keyword evidence="4" id="KW-0136">Cellulose degradation</keyword>
<evidence type="ECO:0000313" key="16">
    <source>
        <dbReference type="Proteomes" id="UP001596108"/>
    </source>
</evidence>
<dbReference type="Gene3D" id="3.20.20.80">
    <property type="entry name" value="Glycosidases"/>
    <property type="match status" value="1"/>
</dbReference>
<dbReference type="Gene3D" id="2.60.40.10">
    <property type="entry name" value="Immunoglobulins"/>
    <property type="match status" value="1"/>
</dbReference>
<name>A0ABW0R473_9BACL</name>
<dbReference type="Pfam" id="PF18448">
    <property type="entry name" value="CBM46"/>
    <property type="match status" value="1"/>
</dbReference>
<evidence type="ECO:0000256" key="4">
    <source>
        <dbReference type="ARBA" id="ARBA00023001"/>
    </source>
</evidence>
<proteinExistence type="inferred from homology"/>
<dbReference type="InterPro" id="IPR017853">
    <property type="entry name" value="GH"/>
</dbReference>
<evidence type="ECO:0000259" key="12">
    <source>
        <dbReference type="Pfam" id="PF00150"/>
    </source>
</evidence>
<evidence type="ECO:0000256" key="10">
    <source>
        <dbReference type="SAM" id="Phobius"/>
    </source>
</evidence>
<evidence type="ECO:0000256" key="8">
    <source>
        <dbReference type="RuleBase" id="RU361153"/>
    </source>
</evidence>
<keyword evidence="10" id="KW-0472">Membrane</keyword>
<evidence type="ECO:0000256" key="5">
    <source>
        <dbReference type="ARBA" id="ARBA00023277"/>
    </source>
</evidence>
<dbReference type="InterPro" id="IPR050386">
    <property type="entry name" value="Glycosyl_hydrolase_5"/>
</dbReference>
<keyword evidence="7" id="KW-0624">Polysaccharide degradation</keyword>
<feature type="chain" id="PRO_5046203194" evidence="11">
    <location>
        <begin position="32"/>
        <end position="637"/>
    </location>
</feature>
<sequence>MKRVLSKRAPAIITIGSLILAIFAFSAPLQAEGVKNNMQQVVEAMQPGWNLGNTFDATGTETSWGNPAVTQQLIKAIAAQGYHSVRMPITWNQRLGSGPDYTIDETFMQRIEEIVGWCLDENLYVIINLHHDSNWIGKMESDHDAVLAKYNAVWKQIAARFKNTSDKLLFESVNEPRFSEDWGKDSPVYFDMLGELNESFYYIVRKSGGVNGHRPLVLPTITASPSQARLDELYNTMTKLDDPNLIATIHYYGFYPFSVNVAGNVSFDETAKRDVEQTFDRAYDTFVERGIPVIVGEFGLLGFDKFVDTIEHGEVLKYLEYLTYYGQQKKLTLMLWDNGQHFDRNALQWHNPDFYEVMSAGLSGRSSNAESDSVYIRQGDENKDASLRLNLNGNALVEIRAGDRVLKAGIDYEFNGDRLNLKSDLLKTLVTEQLGDNAVLTCVFSSGANWSIHVIHYAVPTLSGAKGIRSSFDIPTQFNGDRLTTMEALYATGGNAGPDDWTPYKEFGKAFLPKRESNLVTLPSAFFDQVKDGEVLLRLHFGSGNVIEYKLTIEGNQVTGTAKDDEVAPTASAVPTDDEPDSPSVLPSADPPVSDAGTGSDAKTSNDNVLGYLLDGIVASAAVVLLTVAMRKRWRSR</sequence>
<keyword evidence="2 11" id="KW-0732">Signal</keyword>
<keyword evidence="10" id="KW-1133">Transmembrane helix</keyword>
<dbReference type="InterPro" id="IPR040946">
    <property type="entry name" value="CBM46"/>
</dbReference>
<keyword evidence="16" id="KW-1185">Reference proteome</keyword>
<keyword evidence="6 8" id="KW-0326">Glycosidase</keyword>
<evidence type="ECO:0000256" key="2">
    <source>
        <dbReference type="ARBA" id="ARBA00022729"/>
    </source>
</evidence>
<dbReference type="Pfam" id="PF00150">
    <property type="entry name" value="Cellulase"/>
    <property type="match status" value="1"/>
</dbReference>
<feature type="signal peptide" evidence="11">
    <location>
        <begin position="1"/>
        <end position="31"/>
    </location>
</feature>
<dbReference type="SUPFAM" id="SSF51445">
    <property type="entry name" value="(Trans)glycosidases"/>
    <property type="match status" value="1"/>
</dbReference>
<accession>A0ABW0R473</accession>
<protein>
    <submittedName>
        <fullName evidence="15">Cellulase family glycosylhydrolase</fullName>
    </submittedName>
</protein>
<evidence type="ECO:0000259" key="14">
    <source>
        <dbReference type="Pfam" id="PF18448"/>
    </source>
</evidence>
<dbReference type="InterPro" id="IPR014756">
    <property type="entry name" value="Ig_E-set"/>
</dbReference>
<evidence type="ECO:0000256" key="11">
    <source>
        <dbReference type="SAM" id="SignalP"/>
    </source>
</evidence>
<organism evidence="15 16">
    <name type="scientific">Cohnella yongneupensis</name>
    <dbReference type="NCBI Taxonomy" id="425006"/>
    <lineage>
        <taxon>Bacteria</taxon>
        <taxon>Bacillati</taxon>
        <taxon>Bacillota</taxon>
        <taxon>Bacilli</taxon>
        <taxon>Bacillales</taxon>
        <taxon>Paenibacillaceae</taxon>
        <taxon>Cohnella</taxon>
    </lineage>
</organism>
<feature type="transmembrane region" description="Helical" evidence="10">
    <location>
        <begin position="609"/>
        <end position="629"/>
    </location>
</feature>
<dbReference type="InterPro" id="IPR005102">
    <property type="entry name" value="Carbo-bd_X2"/>
</dbReference>
<dbReference type="InterPro" id="IPR018087">
    <property type="entry name" value="Glyco_hydro_5_CS"/>
</dbReference>
<evidence type="ECO:0000256" key="1">
    <source>
        <dbReference type="ARBA" id="ARBA00005641"/>
    </source>
</evidence>
<dbReference type="EMBL" id="JBHSNC010000043">
    <property type="protein sequence ID" value="MFC5530612.1"/>
    <property type="molecule type" value="Genomic_DNA"/>
</dbReference>
<feature type="domain" description="Glycoside hydrolase family 5" evidence="12">
    <location>
        <begin position="52"/>
        <end position="341"/>
    </location>
</feature>
<dbReference type="PANTHER" id="PTHR31297:SF41">
    <property type="entry name" value="ENDOGLUCANASE, PUTATIVE (AFU_ORTHOLOGUE AFUA_5G01830)-RELATED"/>
    <property type="match status" value="1"/>
</dbReference>
<evidence type="ECO:0000256" key="9">
    <source>
        <dbReference type="SAM" id="MobiDB-lite"/>
    </source>
</evidence>
<evidence type="ECO:0000259" key="13">
    <source>
        <dbReference type="Pfam" id="PF03442"/>
    </source>
</evidence>
<reference evidence="16" key="1">
    <citation type="journal article" date="2019" name="Int. J. Syst. Evol. Microbiol.">
        <title>The Global Catalogue of Microorganisms (GCM) 10K type strain sequencing project: providing services to taxonomists for standard genome sequencing and annotation.</title>
        <authorList>
            <consortium name="The Broad Institute Genomics Platform"/>
            <consortium name="The Broad Institute Genome Sequencing Center for Infectious Disease"/>
            <person name="Wu L."/>
            <person name="Ma J."/>
        </authorList>
    </citation>
    <scope>NUCLEOTIDE SEQUENCE [LARGE SCALE GENOMIC DNA]</scope>
    <source>
        <strain evidence="16">CGMCC 1.18578</strain>
    </source>
</reference>
<keyword evidence="3 8" id="KW-0378">Hydrolase</keyword>
<feature type="domain" description="Carbohydrate binding X2" evidence="13">
    <location>
        <begin position="371"/>
        <end position="454"/>
    </location>
</feature>
<dbReference type="Proteomes" id="UP001596108">
    <property type="component" value="Unassembled WGS sequence"/>
</dbReference>
<dbReference type="Pfam" id="PF03442">
    <property type="entry name" value="CBM_X2"/>
    <property type="match status" value="1"/>
</dbReference>
<keyword evidence="10" id="KW-0812">Transmembrane</keyword>
<evidence type="ECO:0000313" key="15">
    <source>
        <dbReference type="EMBL" id="MFC5530612.1"/>
    </source>
</evidence>
<dbReference type="PROSITE" id="PS00659">
    <property type="entry name" value="GLYCOSYL_HYDROL_F5"/>
    <property type="match status" value="1"/>
</dbReference>
<evidence type="ECO:0000256" key="3">
    <source>
        <dbReference type="ARBA" id="ARBA00022801"/>
    </source>
</evidence>